<feature type="compositionally biased region" description="Polar residues" evidence="1">
    <location>
        <begin position="199"/>
        <end position="216"/>
    </location>
</feature>
<dbReference type="InterPro" id="IPR007497">
    <property type="entry name" value="SIMPL/DUF541"/>
</dbReference>
<dbReference type="PANTHER" id="PTHR34387:SF2">
    <property type="entry name" value="SLR1258 PROTEIN"/>
    <property type="match status" value="1"/>
</dbReference>
<evidence type="ECO:0008006" key="4">
    <source>
        <dbReference type="Google" id="ProtNLM"/>
    </source>
</evidence>
<sequence>MAPQLLINVNGKGSAFRTAERGYLRVNVASTGTDQLRAFQDAQNAVTAVTSLFRNLATKDEDGKPHANAAVTAFSVTPLSTTSYYQRDQHHRELQNLPKQHKVSASAEAIFRDMVKLADVSNELATMPDVSISGTEWRLTDATRTEVEREARLKAIGEAVQKAQDYAGVVGRHVVPVEINDQAVGGGGYLSGQSQIHLMQQQMPSQPASGQGTASTGPALEPKTITFSAFVSAKFVSADDGSPA</sequence>
<dbReference type="Proteomes" id="UP001586593">
    <property type="component" value="Unassembled WGS sequence"/>
</dbReference>
<evidence type="ECO:0000313" key="2">
    <source>
        <dbReference type="EMBL" id="KAL1869087.1"/>
    </source>
</evidence>
<comment type="caution">
    <text evidence="2">The sequence shown here is derived from an EMBL/GenBank/DDBJ whole genome shotgun (WGS) entry which is preliminary data.</text>
</comment>
<dbReference type="PANTHER" id="PTHR34387">
    <property type="entry name" value="SLR1258 PROTEIN"/>
    <property type="match status" value="1"/>
</dbReference>
<dbReference type="EMBL" id="JAZHXJ010000202">
    <property type="protein sequence ID" value="KAL1869087.1"/>
    <property type="molecule type" value="Genomic_DNA"/>
</dbReference>
<evidence type="ECO:0000256" key="1">
    <source>
        <dbReference type="SAM" id="MobiDB-lite"/>
    </source>
</evidence>
<protein>
    <recommendedName>
        <fullName evidence="4">SIMPL domain-containing protein</fullName>
    </recommendedName>
</protein>
<accession>A0ABR3WZI7</accession>
<dbReference type="Gene3D" id="3.30.110.170">
    <property type="entry name" value="Protein of unknown function (DUF541), domain 1"/>
    <property type="match status" value="1"/>
</dbReference>
<reference evidence="2 3" key="1">
    <citation type="journal article" date="2024" name="Commun. Biol.">
        <title>Comparative genomic analysis of thermophilic fungi reveals convergent evolutionary adaptations and gene losses.</title>
        <authorList>
            <person name="Steindorff A.S."/>
            <person name="Aguilar-Pontes M.V."/>
            <person name="Robinson A.J."/>
            <person name="Andreopoulos B."/>
            <person name="LaButti K."/>
            <person name="Kuo A."/>
            <person name="Mondo S."/>
            <person name="Riley R."/>
            <person name="Otillar R."/>
            <person name="Haridas S."/>
            <person name="Lipzen A."/>
            <person name="Grimwood J."/>
            <person name="Schmutz J."/>
            <person name="Clum A."/>
            <person name="Reid I.D."/>
            <person name="Moisan M.C."/>
            <person name="Butler G."/>
            <person name="Nguyen T.T.M."/>
            <person name="Dewar K."/>
            <person name="Conant G."/>
            <person name="Drula E."/>
            <person name="Henrissat B."/>
            <person name="Hansel C."/>
            <person name="Singer S."/>
            <person name="Hutchinson M.I."/>
            <person name="de Vries R.P."/>
            <person name="Natvig D.O."/>
            <person name="Powell A.J."/>
            <person name="Tsang A."/>
            <person name="Grigoriev I.V."/>
        </authorList>
    </citation>
    <scope>NUCLEOTIDE SEQUENCE [LARGE SCALE GENOMIC DNA]</scope>
    <source>
        <strain evidence="2 3">ATCC 24622</strain>
    </source>
</reference>
<name>A0ABR3WZI7_9PEZI</name>
<organism evidence="2 3">
    <name type="scientific">Phialemonium thermophilum</name>
    <dbReference type="NCBI Taxonomy" id="223376"/>
    <lineage>
        <taxon>Eukaryota</taxon>
        <taxon>Fungi</taxon>
        <taxon>Dikarya</taxon>
        <taxon>Ascomycota</taxon>
        <taxon>Pezizomycotina</taxon>
        <taxon>Sordariomycetes</taxon>
        <taxon>Sordariomycetidae</taxon>
        <taxon>Cephalothecales</taxon>
        <taxon>Cephalothecaceae</taxon>
        <taxon>Phialemonium</taxon>
    </lineage>
</organism>
<proteinExistence type="predicted"/>
<keyword evidence="3" id="KW-1185">Reference proteome</keyword>
<dbReference type="Pfam" id="PF04402">
    <property type="entry name" value="SIMPL"/>
    <property type="match status" value="1"/>
</dbReference>
<dbReference type="InterPro" id="IPR052022">
    <property type="entry name" value="26kDa_periplasmic_antigen"/>
</dbReference>
<feature type="region of interest" description="Disordered" evidence="1">
    <location>
        <begin position="199"/>
        <end position="219"/>
    </location>
</feature>
<gene>
    <name evidence="2" type="ORF">VTK73DRAFT_3365</name>
</gene>
<dbReference type="Gene3D" id="3.30.70.2970">
    <property type="entry name" value="Protein of unknown function (DUF541), domain 2"/>
    <property type="match status" value="1"/>
</dbReference>
<evidence type="ECO:0000313" key="3">
    <source>
        <dbReference type="Proteomes" id="UP001586593"/>
    </source>
</evidence>